<sequence length="121" mass="12767">MPTGGIDFNNLFGAEAGAVPGATAGGGLGGLLQKPGLKSAGMGIFATWLMNKILQTKHESGMRNIQMEGMRSQAEMVTPENLYFQAAQPQAREEESMAHQALMTQLTGGVLGPQLAKGEYQ</sequence>
<dbReference type="AlphaFoldDB" id="A0A0F8WBL5"/>
<comment type="caution">
    <text evidence="1">The sequence shown here is derived from an EMBL/GenBank/DDBJ whole genome shotgun (WGS) entry which is preliminary data.</text>
</comment>
<accession>A0A0F8WBL5</accession>
<reference evidence="1" key="1">
    <citation type="journal article" date="2015" name="Nature">
        <title>Complex archaea that bridge the gap between prokaryotes and eukaryotes.</title>
        <authorList>
            <person name="Spang A."/>
            <person name="Saw J.H."/>
            <person name="Jorgensen S.L."/>
            <person name="Zaremba-Niedzwiedzka K."/>
            <person name="Martijn J."/>
            <person name="Lind A.E."/>
            <person name="van Eijk R."/>
            <person name="Schleper C."/>
            <person name="Guy L."/>
            <person name="Ettema T.J."/>
        </authorList>
    </citation>
    <scope>NUCLEOTIDE SEQUENCE</scope>
</reference>
<gene>
    <name evidence="1" type="ORF">LCGC14_3086730</name>
</gene>
<name>A0A0F8WBL5_9ZZZZ</name>
<proteinExistence type="predicted"/>
<evidence type="ECO:0000313" key="1">
    <source>
        <dbReference type="EMBL" id="KKK54242.1"/>
    </source>
</evidence>
<dbReference type="EMBL" id="LAZR01066098">
    <property type="protein sequence ID" value="KKK54242.1"/>
    <property type="molecule type" value="Genomic_DNA"/>
</dbReference>
<protein>
    <submittedName>
        <fullName evidence="1">Uncharacterized protein</fullName>
    </submittedName>
</protein>
<organism evidence="1">
    <name type="scientific">marine sediment metagenome</name>
    <dbReference type="NCBI Taxonomy" id="412755"/>
    <lineage>
        <taxon>unclassified sequences</taxon>
        <taxon>metagenomes</taxon>
        <taxon>ecological metagenomes</taxon>
    </lineage>
</organism>
<feature type="non-terminal residue" evidence="1">
    <location>
        <position position="121"/>
    </location>
</feature>